<proteinExistence type="predicted"/>
<evidence type="ECO:0000313" key="3">
    <source>
        <dbReference type="Proteomes" id="UP000478052"/>
    </source>
</evidence>
<keyword evidence="3" id="KW-1185">Reference proteome</keyword>
<gene>
    <name evidence="2" type="ORF">FWK35_00016656</name>
</gene>
<protein>
    <submittedName>
        <fullName evidence="2">KRAB-A domain-containing protein 2-like</fullName>
    </submittedName>
</protein>
<dbReference type="EMBL" id="VUJU01000076">
    <property type="protein sequence ID" value="KAF0773290.1"/>
    <property type="molecule type" value="Genomic_DNA"/>
</dbReference>
<dbReference type="AlphaFoldDB" id="A0A6G0ZP67"/>
<reference evidence="2 3" key="1">
    <citation type="submission" date="2019-08" db="EMBL/GenBank/DDBJ databases">
        <title>Whole genome of Aphis craccivora.</title>
        <authorList>
            <person name="Voronova N.V."/>
            <person name="Shulinski R.S."/>
            <person name="Bandarenka Y.V."/>
            <person name="Zhorov D.G."/>
            <person name="Warner D."/>
        </authorList>
    </citation>
    <scope>NUCLEOTIDE SEQUENCE [LARGE SCALE GENOMIC DNA]</scope>
    <source>
        <strain evidence="2">180601</strain>
        <tissue evidence="2">Whole Body</tissue>
    </source>
</reference>
<feature type="coiled-coil region" evidence="1">
    <location>
        <begin position="4"/>
        <end position="47"/>
    </location>
</feature>
<comment type="caution">
    <text evidence="2">The sequence shown here is derived from an EMBL/GenBank/DDBJ whole genome shotgun (WGS) entry which is preliminary data.</text>
</comment>
<name>A0A6G0ZP67_APHCR</name>
<organism evidence="2 3">
    <name type="scientific">Aphis craccivora</name>
    <name type="common">Cowpea aphid</name>
    <dbReference type="NCBI Taxonomy" id="307492"/>
    <lineage>
        <taxon>Eukaryota</taxon>
        <taxon>Metazoa</taxon>
        <taxon>Ecdysozoa</taxon>
        <taxon>Arthropoda</taxon>
        <taxon>Hexapoda</taxon>
        <taxon>Insecta</taxon>
        <taxon>Pterygota</taxon>
        <taxon>Neoptera</taxon>
        <taxon>Paraneoptera</taxon>
        <taxon>Hemiptera</taxon>
        <taxon>Sternorrhyncha</taxon>
        <taxon>Aphidomorpha</taxon>
        <taxon>Aphidoidea</taxon>
        <taxon>Aphididae</taxon>
        <taxon>Aphidini</taxon>
        <taxon>Aphis</taxon>
        <taxon>Aphis</taxon>
    </lineage>
</organism>
<sequence>MEVLNENENEMEVLNENDNEMEVLNENDNEMEVLNENDNEMEVLNENEKNLVNIFEQKQNFKKAREKATDGLVAQAKKMKLRSENQFPPLTVETTVKIPVPCIDRGKVDANNVLGVILSVTDDGFYKIGTKNGILSSLYARNQIFQCKEQFISSNDVPNIEIPLRTASTQNSLTGGQGFILCSCKTKCTTKRCKCKQQNILCSSKCHGSNMCSNK</sequence>
<accession>A0A6G0ZP67</accession>
<keyword evidence="1" id="KW-0175">Coiled coil</keyword>
<evidence type="ECO:0000313" key="2">
    <source>
        <dbReference type="EMBL" id="KAF0773290.1"/>
    </source>
</evidence>
<evidence type="ECO:0000256" key="1">
    <source>
        <dbReference type="SAM" id="Coils"/>
    </source>
</evidence>
<dbReference type="Proteomes" id="UP000478052">
    <property type="component" value="Unassembled WGS sequence"/>
</dbReference>
<dbReference type="OrthoDB" id="10038074at2759"/>